<keyword evidence="13" id="KW-0670">Pyruvate</keyword>
<dbReference type="InterPro" id="IPR015813">
    <property type="entry name" value="Pyrv/PenolPyrv_kinase-like_dom"/>
</dbReference>
<dbReference type="InterPro" id="IPR033129">
    <property type="entry name" value="PEPCASE_His_AS"/>
</dbReference>
<keyword evidence="14" id="KW-1185">Reference proteome</keyword>
<dbReference type="PANTHER" id="PTHR30523:SF6">
    <property type="entry name" value="PHOSPHOENOLPYRUVATE CARBOXYLASE"/>
    <property type="match status" value="1"/>
</dbReference>
<dbReference type="SUPFAM" id="SSF51621">
    <property type="entry name" value="Phosphoenolpyruvate/pyruvate domain"/>
    <property type="match status" value="1"/>
</dbReference>
<feature type="active site" evidence="10 12">
    <location>
        <position position="588"/>
    </location>
</feature>
<dbReference type="EC" id="4.1.1.31" evidence="4 10"/>
<sequence length="927" mass="104016">MPVESKSSERLRDEIAMLGNLLGETIREIAGDDALYIVEDLRRLAWDNRSGQPAAASRLSGSIASLSPSQLSVVIRAFSIFLDLLNLSEDRQRVRVLREREKNLLTSERRESIASALVHLKQAGKSPAEIQELLDHLNIELVFTAHPTEAKRRSVRSKLRKIRELMAQLDSESRSDETAKLERSIQAELAKLWQTNFIRPWRPSVMQEVKRALSIKPVLWEVVPRNLSELRNALSLAYPDAQFNLKPCVTYGSWIGGDRDGHPGVTSDVTEQTFKWLREAAMEFHLKSHHQLYDSLSLSEMQSTWGHDLGERISAAITEWPALDKEVSSVPPDELCRRWLTVMRWRLLQTQKIELDGSAIEGSYQSPDEMAGDVTALLDSVTKFPGGSLLAEEVMVWRDQIMAFGFHLTCLDVRQDARQYSGVMNELLVACGLVDSIADAEGLDEEHRRKVLVDSLDTDMLGGKKTIDFTKLSPEANDTLELFKLLHRVMRSFGADAVGGHIISMTQSASDVLTVLWLWRQTGFAFDDVDGQDFAKQLPIMPLLETIEDLQNGPGILQDLFSIPAYRDHVRAQNDHQLVMLGYSDSTKDGGYLSACWSLYRGQQELQNVANDSSIELTFFHGRGGSLGRGGGPTARSIRSLPVGTFRGSLRLTEQGEVLADRYDDEQIAHRHLEQVVWSSLLAGGDPPEPDPAEWTETMHQMASESFGHYRNLIEQPDFVRFFRLATPVDEVEQLPIGSRPSRRRGGNSLSDLRAIPWVFSWTQCRCLIPAWYGLGAATASILETVGAAERLQAMYRDWPFFQATIDNAELAIAKSDMEIAGYYASLADHSDDMQLISDMIRKEYALSRDAILAITGRDSLLAGTPWLKESIRVRNRYIDPLNLIQVELLSRLRAGSPDAEDKQQQELQYLARLSINGLASGMRTSG</sequence>
<evidence type="ECO:0000256" key="10">
    <source>
        <dbReference type="HAMAP-Rule" id="MF_00595"/>
    </source>
</evidence>
<dbReference type="RefSeq" id="WP_146533601.1">
    <property type="nucleotide sequence ID" value="NZ_SJPX01000002.1"/>
</dbReference>
<dbReference type="AlphaFoldDB" id="A0A5C6F4N0"/>
<protein>
    <recommendedName>
        <fullName evidence="5 10">Phosphoenolpyruvate carboxylase</fullName>
        <shortName evidence="10">PEPC</shortName>
        <shortName evidence="10">PEPCase</shortName>
        <ecNumber evidence="4 10">4.1.1.31</ecNumber>
    </recommendedName>
</protein>
<keyword evidence="7 10" id="KW-0456">Lyase</keyword>
<evidence type="ECO:0000256" key="6">
    <source>
        <dbReference type="ARBA" id="ARBA00022842"/>
    </source>
</evidence>
<keyword evidence="8 10" id="KW-0120">Carbon dioxide fixation</keyword>
<comment type="caution">
    <text evidence="13">The sequence shown here is derived from an EMBL/GenBank/DDBJ whole genome shotgun (WGS) entry which is preliminary data.</text>
</comment>
<feature type="active site" evidence="10 11">
    <location>
        <position position="146"/>
    </location>
</feature>
<organism evidence="13 14">
    <name type="scientific">Rubripirellula reticaptiva</name>
    <dbReference type="NCBI Taxonomy" id="2528013"/>
    <lineage>
        <taxon>Bacteria</taxon>
        <taxon>Pseudomonadati</taxon>
        <taxon>Planctomycetota</taxon>
        <taxon>Planctomycetia</taxon>
        <taxon>Pirellulales</taxon>
        <taxon>Pirellulaceae</taxon>
        <taxon>Rubripirellula</taxon>
    </lineage>
</organism>
<evidence type="ECO:0000256" key="5">
    <source>
        <dbReference type="ARBA" id="ARBA00022419"/>
    </source>
</evidence>
<dbReference type="PANTHER" id="PTHR30523">
    <property type="entry name" value="PHOSPHOENOLPYRUVATE CARBOXYLASE"/>
    <property type="match status" value="1"/>
</dbReference>
<evidence type="ECO:0000256" key="2">
    <source>
        <dbReference type="ARBA" id="ARBA00003670"/>
    </source>
</evidence>
<accession>A0A5C6F4N0</accession>
<dbReference type="GO" id="GO:0000287">
    <property type="term" value="F:magnesium ion binding"/>
    <property type="evidence" value="ECO:0007669"/>
    <property type="project" value="UniProtKB-UniRule"/>
</dbReference>
<dbReference type="Pfam" id="PF00311">
    <property type="entry name" value="PEPcase"/>
    <property type="match status" value="1"/>
</dbReference>
<comment type="catalytic activity">
    <reaction evidence="9 10">
        <text>oxaloacetate + phosphate = phosphoenolpyruvate + hydrogencarbonate</text>
        <dbReference type="Rhea" id="RHEA:28370"/>
        <dbReference type="ChEBI" id="CHEBI:16452"/>
        <dbReference type="ChEBI" id="CHEBI:17544"/>
        <dbReference type="ChEBI" id="CHEBI:43474"/>
        <dbReference type="ChEBI" id="CHEBI:58702"/>
        <dbReference type="EC" id="4.1.1.31"/>
    </reaction>
</comment>
<evidence type="ECO:0000256" key="11">
    <source>
        <dbReference type="PROSITE-ProRule" id="PRU10111"/>
    </source>
</evidence>
<evidence type="ECO:0000256" key="4">
    <source>
        <dbReference type="ARBA" id="ARBA00012305"/>
    </source>
</evidence>
<evidence type="ECO:0000256" key="3">
    <source>
        <dbReference type="ARBA" id="ARBA00008346"/>
    </source>
</evidence>
<comment type="function">
    <text evidence="2 10">Forms oxaloacetate, a four-carbon dicarboxylic acid source for the tricarboxylic acid cycle.</text>
</comment>
<comment type="subunit">
    <text evidence="10">Homotetramer.</text>
</comment>
<dbReference type="GO" id="GO:0006107">
    <property type="term" value="P:oxaloacetate metabolic process"/>
    <property type="evidence" value="ECO:0007669"/>
    <property type="project" value="UniProtKB-UniRule"/>
</dbReference>
<dbReference type="HAMAP" id="MF_00595">
    <property type="entry name" value="PEPcase_type1"/>
    <property type="match status" value="1"/>
</dbReference>
<name>A0A5C6F4N0_9BACT</name>
<evidence type="ECO:0000256" key="8">
    <source>
        <dbReference type="ARBA" id="ARBA00023300"/>
    </source>
</evidence>
<dbReference type="InterPro" id="IPR018129">
    <property type="entry name" value="PEP_COase_Lys_AS"/>
</dbReference>
<dbReference type="InterPro" id="IPR021135">
    <property type="entry name" value="PEP_COase"/>
</dbReference>
<comment type="cofactor">
    <cofactor evidence="1 10">
        <name>Mg(2+)</name>
        <dbReference type="ChEBI" id="CHEBI:18420"/>
    </cofactor>
</comment>
<dbReference type="GO" id="GO:0015977">
    <property type="term" value="P:carbon fixation"/>
    <property type="evidence" value="ECO:0007669"/>
    <property type="project" value="UniProtKB-UniRule"/>
</dbReference>
<dbReference type="GO" id="GO:0006099">
    <property type="term" value="P:tricarboxylic acid cycle"/>
    <property type="evidence" value="ECO:0007669"/>
    <property type="project" value="InterPro"/>
</dbReference>
<dbReference type="PRINTS" id="PR00150">
    <property type="entry name" value="PEPCARBXLASE"/>
</dbReference>
<keyword evidence="6 10" id="KW-0460">Magnesium</keyword>
<dbReference type="Proteomes" id="UP000317977">
    <property type="component" value="Unassembled WGS sequence"/>
</dbReference>
<dbReference type="InterPro" id="IPR022805">
    <property type="entry name" value="PEP_COase_bac/pln-type"/>
</dbReference>
<dbReference type="NCBIfam" id="NF000584">
    <property type="entry name" value="PRK00009.1"/>
    <property type="match status" value="1"/>
</dbReference>
<dbReference type="PROSITE" id="PS00781">
    <property type="entry name" value="PEPCASE_1"/>
    <property type="match status" value="1"/>
</dbReference>
<dbReference type="GO" id="GO:0008964">
    <property type="term" value="F:phosphoenolpyruvate carboxylase activity"/>
    <property type="evidence" value="ECO:0007669"/>
    <property type="project" value="UniProtKB-UniRule"/>
</dbReference>
<proteinExistence type="inferred from homology"/>
<dbReference type="EMBL" id="SJPX01000002">
    <property type="protein sequence ID" value="TWU55407.1"/>
    <property type="molecule type" value="Genomic_DNA"/>
</dbReference>
<dbReference type="PROSITE" id="PS00393">
    <property type="entry name" value="PEPCASE_2"/>
    <property type="match status" value="1"/>
</dbReference>
<evidence type="ECO:0000256" key="7">
    <source>
        <dbReference type="ARBA" id="ARBA00023239"/>
    </source>
</evidence>
<dbReference type="GO" id="GO:0005829">
    <property type="term" value="C:cytosol"/>
    <property type="evidence" value="ECO:0007669"/>
    <property type="project" value="TreeGrafter"/>
</dbReference>
<gene>
    <name evidence="10 13" type="primary">ppc</name>
    <name evidence="13" type="ORF">Poly59_17050</name>
</gene>
<evidence type="ECO:0000256" key="12">
    <source>
        <dbReference type="PROSITE-ProRule" id="PRU10112"/>
    </source>
</evidence>
<dbReference type="OrthoDB" id="9768133at2"/>
<evidence type="ECO:0000256" key="9">
    <source>
        <dbReference type="ARBA" id="ARBA00048995"/>
    </source>
</evidence>
<evidence type="ECO:0000256" key="1">
    <source>
        <dbReference type="ARBA" id="ARBA00001946"/>
    </source>
</evidence>
<evidence type="ECO:0000313" key="14">
    <source>
        <dbReference type="Proteomes" id="UP000317977"/>
    </source>
</evidence>
<reference evidence="13 14" key="1">
    <citation type="submission" date="2019-02" db="EMBL/GenBank/DDBJ databases">
        <title>Deep-cultivation of Planctomycetes and their phenomic and genomic characterization uncovers novel biology.</title>
        <authorList>
            <person name="Wiegand S."/>
            <person name="Jogler M."/>
            <person name="Boedeker C."/>
            <person name="Pinto D."/>
            <person name="Vollmers J."/>
            <person name="Rivas-Marin E."/>
            <person name="Kohn T."/>
            <person name="Peeters S.H."/>
            <person name="Heuer A."/>
            <person name="Rast P."/>
            <person name="Oberbeckmann S."/>
            <person name="Bunk B."/>
            <person name="Jeske O."/>
            <person name="Meyerdierks A."/>
            <person name="Storesund J.E."/>
            <person name="Kallscheuer N."/>
            <person name="Luecker S."/>
            <person name="Lage O.M."/>
            <person name="Pohl T."/>
            <person name="Merkel B.J."/>
            <person name="Hornburger P."/>
            <person name="Mueller R.-W."/>
            <person name="Bruemmer F."/>
            <person name="Labrenz M."/>
            <person name="Spormann A.M."/>
            <person name="Op Den Camp H."/>
            <person name="Overmann J."/>
            <person name="Amann R."/>
            <person name="Jetten M.S.M."/>
            <person name="Mascher T."/>
            <person name="Medema M.H."/>
            <person name="Devos D.P."/>
            <person name="Kaster A.-K."/>
            <person name="Ovreas L."/>
            <person name="Rohde M."/>
            <person name="Galperin M.Y."/>
            <person name="Jogler C."/>
        </authorList>
    </citation>
    <scope>NUCLEOTIDE SEQUENCE [LARGE SCALE GENOMIC DNA]</scope>
    <source>
        <strain evidence="13 14">Poly59</strain>
    </source>
</reference>
<comment type="similarity">
    <text evidence="3 10">Belongs to the PEPCase type 1 family.</text>
</comment>
<evidence type="ECO:0000313" key="13">
    <source>
        <dbReference type="EMBL" id="TWU55407.1"/>
    </source>
</evidence>